<keyword evidence="2 12" id="KW-1003">Cell membrane</keyword>
<evidence type="ECO:0000256" key="2">
    <source>
        <dbReference type="ARBA" id="ARBA00022475"/>
    </source>
</evidence>
<evidence type="ECO:0000256" key="5">
    <source>
        <dbReference type="ARBA" id="ARBA00022989"/>
    </source>
</evidence>
<feature type="transmembrane region" description="Helical" evidence="12">
    <location>
        <begin position="41"/>
        <end position="58"/>
    </location>
</feature>
<keyword evidence="3" id="KW-0997">Cell inner membrane</keyword>
<reference evidence="13 14" key="1">
    <citation type="submission" date="2018-11" db="EMBL/GenBank/DDBJ databases">
        <title>Genomic Encyclopedia of Type Strains, Phase IV (KMG-IV): sequencing the most valuable type-strain genomes for metagenomic binning, comparative biology and taxonomic classification.</title>
        <authorList>
            <person name="Goeker M."/>
        </authorList>
    </citation>
    <scope>NUCLEOTIDE SEQUENCE [LARGE SCALE GENOMIC DNA]</scope>
    <source>
        <strain evidence="13 14">DSM 100275</strain>
    </source>
</reference>
<evidence type="ECO:0000256" key="8">
    <source>
        <dbReference type="ARBA" id="ARBA00023136"/>
    </source>
</evidence>
<evidence type="ECO:0000256" key="4">
    <source>
        <dbReference type="ARBA" id="ARBA00022692"/>
    </source>
</evidence>
<name>A0A3N1Y0U5_9GAMM</name>
<comment type="activity regulation">
    <text evidence="12">Na(+) is not transported, but it plays an essential structural role and its presence is essential for fluoride channel function.</text>
</comment>
<accession>A0A3N1Y0U5</accession>
<dbReference type="AlphaFoldDB" id="A0A3N1Y0U5"/>
<evidence type="ECO:0000256" key="11">
    <source>
        <dbReference type="ARBA" id="ARBA00035585"/>
    </source>
</evidence>
<dbReference type="RefSeq" id="WP_123401123.1">
    <property type="nucleotide sequence ID" value="NZ_RJVI01000002.1"/>
</dbReference>
<evidence type="ECO:0000256" key="6">
    <source>
        <dbReference type="ARBA" id="ARBA00023053"/>
    </source>
</evidence>
<dbReference type="Proteomes" id="UP000276634">
    <property type="component" value="Unassembled WGS sequence"/>
</dbReference>
<keyword evidence="12" id="KW-0479">Metal-binding</keyword>
<comment type="similarity">
    <text evidence="10 12">Belongs to the fluoride channel Fluc/FEX (TC 1.A.43) family.</text>
</comment>
<evidence type="ECO:0000256" key="10">
    <source>
        <dbReference type="ARBA" id="ARBA00035120"/>
    </source>
</evidence>
<dbReference type="PANTHER" id="PTHR28259">
    <property type="entry name" value="FLUORIDE EXPORT PROTEIN 1-RELATED"/>
    <property type="match status" value="1"/>
</dbReference>
<comment type="catalytic activity">
    <reaction evidence="11">
        <text>fluoride(in) = fluoride(out)</text>
        <dbReference type="Rhea" id="RHEA:76159"/>
        <dbReference type="ChEBI" id="CHEBI:17051"/>
    </reaction>
    <physiologicalReaction direction="left-to-right" evidence="11">
        <dbReference type="Rhea" id="RHEA:76160"/>
    </physiologicalReaction>
</comment>
<keyword evidence="5 12" id="KW-1133">Transmembrane helix</keyword>
<evidence type="ECO:0000256" key="1">
    <source>
        <dbReference type="ARBA" id="ARBA00004651"/>
    </source>
</evidence>
<evidence type="ECO:0000256" key="3">
    <source>
        <dbReference type="ARBA" id="ARBA00022519"/>
    </source>
</evidence>
<dbReference type="GO" id="GO:0005886">
    <property type="term" value="C:plasma membrane"/>
    <property type="evidence" value="ECO:0007669"/>
    <property type="project" value="UniProtKB-SubCell"/>
</dbReference>
<feature type="binding site" evidence="12">
    <location>
        <position position="78"/>
    </location>
    <ligand>
        <name>Na(+)</name>
        <dbReference type="ChEBI" id="CHEBI:29101"/>
        <note>structural</note>
    </ligand>
</feature>
<dbReference type="HAMAP" id="MF_00454">
    <property type="entry name" value="FluC"/>
    <property type="match status" value="1"/>
</dbReference>
<feature type="transmembrane region" description="Helical" evidence="12">
    <location>
        <begin position="100"/>
        <end position="123"/>
    </location>
</feature>
<dbReference type="GO" id="GO:0140114">
    <property type="term" value="P:cellular detoxification of fluoride"/>
    <property type="evidence" value="ECO:0007669"/>
    <property type="project" value="UniProtKB-UniRule"/>
</dbReference>
<evidence type="ECO:0000256" key="7">
    <source>
        <dbReference type="ARBA" id="ARBA00023065"/>
    </source>
</evidence>
<feature type="transmembrane region" description="Helical" evidence="12">
    <location>
        <begin position="70"/>
        <end position="88"/>
    </location>
</feature>
<protein>
    <recommendedName>
        <fullName evidence="12">Fluoride-specific ion channel FluC</fullName>
    </recommendedName>
</protein>
<dbReference type="EMBL" id="RJVI01000002">
    <property type="protein sequence ID" value="ROR32151.1"/>
    <property type="molecule type" value="Genomic_DNA"/>
</dbReference>
<evidence type="ECO:0000313" key="13">
    <source>
        <dbReference type="EMBL" id="ROR32151.1"/>
    </source>
</evidence>
<comment type="subcellular location">
    <subcellularLocation>
        <location evidence="1 12">Cell membrane</location>
        <topology evidence="1 12">Multi-pass membrane protein</topology>
    </subcellularLocation>
</comment>
<keyword evidence="14" id="KW-1185">Reference proteome</keyword>
<keyword evidence="12" id="KW-0813">Transport</keyword>
<keyword evidence="9 12" id="KW-0407">Ion channel</keyword>
<proteinExistence type="inferred from homology"/>
<evidence type="ECO:0000256" key="12">
    <source>
        <dbReference type="HAMAP-Rule" id="MF_00454"/>
    </source>
</evidence>
<dbReference type="NCBIfam" id="TIGR00494">
    <property type="entry name" value="crcB"/>
    <property type="match status" value="1"/>
</dbReference>
<dbReference type="PANTHER" id="PTHR28259:SF1">
    <property type="entry name" value="FLUORIDE EXPORT PROTEIN 1-RELATED"/>
    <property type="match status" value="1"/>
</dbReference>
<comment type="caution">
    <text evidence="13">The sequence shown here is derived from an EMBL/GenBank/DDBJ whole genome shotgun (WGS) entry which is preliminary data.</text>
</comment>
<dbReference type="GO" id="GO:0046872">
    <property type="term" value="F:metal ion binding"/>
    <property type="evidence" value="ECO:0007669"/>
    <property type="project" value="UniProtKB-KW"/>
</dbReference>
<evidence type="ECO:0000313" key="14">
    <source>
        <dbReference type="Proteomes" id="UP000276634"/>
    </source>
</evidence>
<comment type="function">
    <text evidence="12">Fluoride-specific ion channel. Important for reducing fluoride concentration in the cell, thus reducing its toxicity.</text>
</comment>
<gene>
    <name evidence="12" type="primary">fluC</name>
    <name evidence="12" type="synonym">crcB</name>
    <name evidence="13" type="ORF">EDC57_1342</name>
</gene>
<keyword evidence="4 12" id="KW-0812">Transmembrane</keyword>
<dbReference type="OrthoDB" id="9806299at2"/>
<organism evidence="13 14">
    <name type="scientific">Inmirania thermothiophila</name>
    <dbReference type="NCBI Taxonomy" id="1750597"/>
    <lineage>
        <taxon>Bacteria</taxon>
        <taxon>Pseudomonadati</taxon>
        <taxon>Pseudomonadota</taxon>
        <taxon>Gammaproteobacteria</taxon>
        <taxon>Chromatiales</taxon>
        <taxon>Ectothiorhodospiraceae</taxon>
        <taxon>Inmirania</taxon>
    </lineage>
</organism>
<keyword evidence="8 12" id="KW-0472">Membrane</keyword>
<feature type="binding site" evidence="12">
    <location>
        <position position="81"/>
    </location>
    <ligand>
        <name>Na(+)</name>
        <dbReference type="ChEBI" id="CHEBI:29101"/>
        <note>structural</note>
    </ligand>
</feature>
<sequence length="127" mass="12679">MTGAATLGSVAAGGALGAVLRYAVSTAVYGVLGRGFPWGTLVVNLLGSLAMGLLWVLLVERLASGPALRAFLTVGLLGAFTTFSTFAIETLSLAEEGAWLAAAANVVASVVLCLAAAAVGVWLGRSL</sequence>
<dbReference type="GO" id="GO:0062054">
    <property type="term" value="F:fluoride channel activity"/>
    <property type="evidence" value="ECO:0007669"/>
    <property type="project" value="UniProtKB-UniRule"/>
</dbReference>
<keyword evidence="7 12" id="KW-0406">Ion transport</keyword>
<keyword evidence="6 12" id="KW-0915">Sodium</keyword>
<evidence type="ECO:0000256" key="9">
    <source>
        <dbReference type="ARBA" id="ARBA00023303"/>
    </source>
</evidence>
<dbReference type="Pfam" id="PF02537">
    <property type="entry name" value="CRCB"/>
    <property type="match status" value="1"/>
</dbReference>
<dbReference type="InterPro" id="IPR003691">
    <property type="entry name" value="FluC"/>
</dbReference>